<dbReference type="Proteomes" id="UP000549882">
    <property type="component" value="Unassembled WGS sequence"/>
</dbReference>
<protein>
    <submittedName>
        <fullName evidence="1">Uncharacterized protein (DUF1778 family)</fullName>
    </submittedName>
</protein>
<dbReference type="AlphaFoldDB" id="A0A7W8XX03"/>
<dbReference type="EMBL" id="JACHBI010000017">
    <property type="protein sequence ID" value="MBB5577135.1"/>
    <property type="molecule type" value="Genomic_DNA"/>
</dbReference>
<gene>
    <name evidence="1" type="ORF">GGD50_005786</name>
</gene>
<organism evidence="1 2">
    <name type="scientific">Rhizobium paranaense</name>
    <dbReference type="NCBI Taxonomy" id="1650438"/>
    <lineage>
        <taxon>Bacteria</taxon>
        <taxon>Pseudomonadati</taxon>
        <taxon>Pseudomonadota</taxon>
        <taxon>Alphaproteobacteria</taxon>
        <taxon>Hyphomicrobiales</taxon>
        <taxon>Rhizobiaceae</taxon>
        <taxon>Rhizobium/Agrobacterium group</taxon>
        <taxon>Rhizobium</taxon>
    </lineage>
</organism>
<dbReference type="Pfam" id="PF21983">
    <property type="entry name" value="NikA-like"/>
    <property type="match status" value="1"/>
</dbReference>
<proteinExistence type="predicted"/>
<evidence type="ECO:0000313" key="1">
    <source>
        <dbReference type="EMBL" id="MBB5577135.1"/>
    </source>
</evidence>
<reference evidence="1 2" key="1">
    <citation type="submission" date="2020-08" db="EMBL/GenBank/DDBJ databases">
        <title>Genomic Encyclopedia of Type Strains, Phase IV (KMG-V): Genome sequencing to study the core and pangenomes of soil and plant-associated prokaryotes.</title>
        <authorList>
            <person name="Whitman W."/>
        </authorList>
    </citation>
    <scope>NUCLEOTIDE SEQUENCE [LARGE SCALE GENOMIC DNA]</scope>
    <source>
        <strain evidence="1 2">SEMIA 4064</strain>
    </source>
</reference>
<dbReference type="InterPro" id="IPR053842">
    <property type="entry name" value="NikA-like"/>
</dbReference>
<sequence length="135" mass="14333">MAVTDGRSQSLGPAEARKERVIHVRLAVSEHAAVEHAAAAADMTVSGFMRSLALEGAGIQPFLTEDDRTILDILASQMRAIGVNLNQLTRTANRAGQIDADGVSSALIDIQQIVVAVAMELHCYSVRAARRRGAA</sequence>
<evidence type="ECO:0000313" key="2">
    <source>
        <dbReference type="Proteomes" id="UP000549882"/>
    </source>
</evidence>
<accession>A0A7W8XX03</accession>
<dbReference type="RefSeq" id="WP_183940331.1">
    <property type="nucleotide sequence ID" value="NZ_JACHBI010000017.1"/>
</dbReference>
<keyword evidence="2" id="KW-1185">Reference proteome</keyword>
<comment type="caution">
    <text evidence="1">The sequence shown here is derived from an EMBL/GenBank/DDBJ whole genome shotgun (WGS) entry which is preliminary data.</text>
</comment>
<name>A0A7W8XX03_9HYPH</name>